<dbReference type="RefSeq" id="WP_382272175.1">
    <property type="nucleotide sequence ID" value="NZ_JBHTBU010000002.1"/>
</dbReference>
<evidence type="ECO:0008006" key="4">
    <source>
        <dbReference type="Google" id="ProtNLM"/>
    </source>
</evidence>
<organism evidence="2 3">
    <name type="scientific">Herminiimonas glaciei</name>
    <dbReference type="NCBI Taxonomy" id="523788"/>
    <lineage>
        <taxon>Bacteria</taxon>
        <taxon>Pseudomonadati</taxon>
        <taxon>Pseudomonadota</taxon>
        <taxon>Betaproteobacteria</taxon>
        <taxon>Burkholderiales</taxon>
        <taxon>Oxalobacteraceae</taxon>
        <taxon>Herminiimonas</taxon>
    </lineage>
</organism>
<reference evidence="3" key="1">
    <citation type="journal article" date="2019" name="Int. J. Syst. Evol. Microbiol.">
        <title>The Global Catalogue of Microorganisms (GCM) 10K type strain sequencing project: providing services to taxonomists for standard genome sequencing and annotation.</title>
        <authorList>
            <consortium name="The Broad Institute Genomics Platform"/>
            <consortium name="The Broad Institute Genome Sequencing Center for Infectious Disease"/>
            <person name="Wu L."/>
            <person name="Ma J."/>
        </authorList>
    </citation>
    <scope>NUCLEOTIDE SEQUENCE [LARGE SCALE GENOMIC DNA]</scope>
    <source>
        <strain evidence="3">KACC 12508</strain>
    </source>
</reference>
<dbReference type="EMBL" id="JBHTBU010000002">
    <property type="protein sequence ID" value="MFC7288758.1"/>
    <property type="molecule type" value="Genomic_DNA"/>
</dbReference>
<keyword evidence="3" id="KW-1185">Reference proteome</keyword>
<feature type="chain" id="PRO_5046950888" description="Lipoprotein" evidence="1">
    <location>
        <begin position="20"/>
        <end position="186"/>
    </location>
</feature>
<keyword evidence="1" id="KW-0732">Signal</keyword>
<name>A0ABW2ICF4_9BURK</name>
<comment type="caution">
    <text evidence="2">The sequence shown here is derived from an EMBL/GenBank/DDBJ whole genome shotgun (WGS) entry which is preliminary data.</text>
</comment>
<feature type="signal peptide" evidence="1">
    <location>
        <begin position="1"/>
        <end position="19"/>
    </location>
</feature>
<dbReference type="Proteomes" id="UP001596542">
    <property type="component" value="Unassembled WGS sequence"/>
</dbReference>
<evidence type="ECO:0000313" key="2">
    <source>
        <dbReference type="EMBL" id="MFC7288758.1"/>
    </source>
</evidence>
<evidence type="ECO:0000313" key="3">
    <source>
        <dbReference type="Proteomes" id="UP001596542"/>
    </source>
</evidence>
<gene>
    <name evidence="2" type="ORF">ACFQPC_11970</name>
</gene>
<evidence type="ECO:0000256" key="1">
    <source>
        <dbReference type="SAM" id="SignalP"/>
    </source>
</evidence>
<sequence length="186" mass="20111">MKTLTCALLALCLVACGKAVETRTGEAPERHSSLGREAEFELTSEQFASAFNAASRAYGQSFKIAKVEVRHGAVHDYFQHTFSTGISLTAAVSKETGHITSVTALVAENGTAADNRNNVLALSEVVAATVNPRLSQNKTSELVRDMMQEASSSQDAGKFPQRFINNVRYVLRNGSGIGYWWIANPV</sequence>
<accession>A0ABW2ICF4</accession>
<proteinExistence type="predicted"/>
<protein>
    <recommendedName>
        <fullName evidence="4">Lipoprotein</fullName>
    </recommendedName>
</protein>